<accession>A0ABT0K472</accession>
<keyword evidence="6 7" id="KW-0472">Membrane</keyword>
<sequence length="304" mass="31066">MTVLDATGAERSGRLRRGAGAGAGAARAARAARAGLTGAPVPVLIAAAVLVLAALLVVAPGLVAGSPTQTDPAAALRGPTPHHLFGTDQLGRDVFSRVVHGARPSLLLGCGATIISVLGGALLGLVAGLGGRYGDQVLMRVMDMLLALPPLLVALVVISVLGSGTVNVLIAIGVAFIPPYSRLVRAEALLVRRSGYLEAAVGLGLSRRVLTVRHVLPNALGPLLVLASVGFGTSLIYASSLSFLGLGTRPPAPEWGAMLSDGRDFLQTSWWIALFPGLAVTVSVVSINLVGRHLQGRYTGRTGR</sequence>
<feature type="transmembrane region" description="Helical" evidence="7">
    <location>
        <begin position="151"/>
        <end position="177"/>
    </location>
</feature>
<evidence type="ECO:0000256" key="6">
    <source>
        <dbReference type="ARBA" id="ARBA00023136"/>
    </source>
</evidence>
<gene>
    <name evidence="9" type="ORF">MXD59_23080</name>
</gene>
<comment type="subcellular location">
    <subcellularLocation>
        <location evidence="1 7">Cell membrane</location>
        <topology evidence="1 7">Multi-pass membrane protein</topology>
    </subcellularLocation>
</comment>
<dbReference type="PROSITE" id="PS50928">
    <property type="entry name" value="ABC_TM1"/>
    <property type="match status" value="1"/>
</dbReference>
<proteinExistence type="inferred from homology"/>
<keyword evidence="10" id="KW-1185">Reference proteome</keyword>
<dbReference type="RefSeq" id="WP_248826701.1">
    <property type="nucleotide sequence ID" value="NZ_JALKFT010000038.1"/>
</dbReference>
<evidence type="ECO:0000256" key="4">
    <source>
        <dbReference type="ARBA" id="ARBA00022692"/>
    </source>
</evidence>
<protein>
    <submittedName>
        <fullName evidence="9">ABC transporter permease</fullName>
    </submittedName>
</protein>
<comment type="similarity">
    <text evidence="7">Belongs to the binding-protein-dependent transport system permease family.</text>
</comment>
<feature type="transmembrane region" description="Helical" evidence="7">
    <location>
        <begin position="223"/>
        <end position="248"/>
    </location>
</feature>
<dbReference type="CDD" id="cd06261">
    <property type="entry name" value="TM_PBP2"/>
    <property type="match status" value="1"/>
</dbReference>
<keyword evidence="4 7" id="KW-0812">Transmembrane</keyword>
<evidence type="ECO:0000256" key="5">
    <source>
        <dbReference type="ARBA" id="ARBA00022989"/>
    </source>
</evidence>
<comment type="caution">
    <text evidence="9">The sequence shown here is derived from an EMBL/GenBank/DDBJ whole genome shotgun (WGS) entry which is preliminary data.</text>
</comment>
<feature type="domain" description="ABC transmembrane type-1" evidence="8">
    <location>
        <begin position="102"/>
        <end position="291"/>
    </location>
</feature>
<evidence type="ECO:0000256" key="3">
    <source>
        <dbReference type="ARBA" id="ARBA00022475"/>
    </source>
</evidence>
<keyword evidence="3" id="KW-1003">Cell membrane</keyword>
<keyword evidence="2 7" id="KW-0813">Transport</keyword>
<evidence type="ECO:0000256" key="2">
    <source>
        <dbReference type="ARBA" id="ARBA00022448"/>
    </source>
</evidence>
<organism evidence="9 10">
    <name type="scientific">Frankia umida</name>
    <dbReference type="NCBI Taxonomy" id="573489"/>
    <lineage>
        <taxon>Bacteria</taxon>
        <taxon>Bacillati</taxon>
        <taxon>Actinomycetota</taxon>
        <taxon>Actinomycetes</taxon>
        <taxon>Frankiales</taxon>
        <taxon>Frankiaceae</taxon>
        <taxon>Frankia</taxon>
    </lineage>
</organism>
<dbReference type="PANTHER" id="PTHR43386">
    <property type="entry name" value="OLIGOPEPTIDE TRANSPORT SYSTEM PERMEASE PROTEIN APPC"/>
    <property type="match status" value="1"/>
</dbReference>
<dbReference type="SUPFAM" id="SSF161098">
    <property type="entry name" value="MetI-like"/>
    <property type="match status" value="1"/>
</dbReference>
<evidence type="ECO:0000313" key="9">
    <source>
        <dbReference type="EMBL" id="MCK9878611.1"/>
    </source>
</evidence>
<dbReference type="EMBL" id="JALKFT010000038">
    <property type="protein sequence ID" value="MCK9878611.1"/>
    <property type="molecule type" value="Genomic_DNA"/>
</dbReference>
<dbReference type="Gene3D" id="1.10.3720.10">
    <property type="entry name" value="MetI-like"/>
    <property type="match status" value="1"/>
</dbReference>
<dbReference type="InterPro" id="IPR000515">
    <property type="entry name" value="MetI-like"/>
</dbReference>
<dbReference type="Proteomes" id="UP001201873">
    <property type="component" value="Unassembled WGS sequence"/>
</dbReference>
<name>A0ABT0K472_9ACTN</name>
<feature type="transmembrane region" description="Helical" evidence="7">
    <location>
        <begin position="43"/>
        <end position="63"/>
    </location>
</feature>
<evidence type="ECO:0000313" key="10">
    <source>
        <dbReference type="Proteomes" id="UP001201873"/>
    </source>
</evidence>
<dbReference type="InterPro" id="IPR035906">
    <property type="entry name" value="MetI-like_sf"/>
</dbReference>
<evidence type="ECO:0000259" key="8">
    <source>
        <dbReference type="PROSITE" id="PS50928"/>
    </source>
</evidence>
<dbReference type="PANTHER" id="PTHR43386:SF25">
    <property type="entry name" value="PEPTIDE ABC TRANSPORTER PERMEASE PROTEIN"/>
    <property type="match status" value="1"/>
</dbReference>
<evidence type="ECO:0000256" key="7">
    <source>
        <dbReference type="RuleBase" id="RU363032"/>
    </source>
</evidence>
<reference evidence="9 10" key="1">
    <citation type="submission" date="2022-04" db="EMBL/GenBank/DDBJ databases">
        <title>Genome diversity in the genus Frankia.</title>
        <authorList>
            <person name="Carlos-Shanley C."/>
            <person name="Hahn D."/>
        </authorList>
    </citation>
    <scope>NUCLEOTIDE SEQUENCE [LARGE SCALE GENOMIC DNA]</scope>
    <source>
        <strain evidence="9 10">Ag45/Mut15</strain>
    </source>
</reference>
<feature type="transmembrane region" description="Helical" evidence="7">
    <location>
        <begin position="268"/>
        <end position="291"/>
    </location>
</feature>
<feature type="transmembrane region" description="Helical" evidence="7">
    <location>
        <begin position="106"/>
        <end position="131"/>
    </location>
</feature>
<dbReference type="Pfam" id="PF00528">
    <property type="entry name" value="BPD_transp_1"/>
    <property type="match status" value="1"/>
</dbReference>
<dbReference type="InterPro" id="IPR050366">
    <property type="entry name" value="BP-dependent_transpt_permease"/>
</dbReference>
<evidence type="ECO:0000256" key="1">
    <source>
        <dbReference type="ARBA" id="ARBA00004651"/>
    </source>
</evidence>
<keyword evidence="5 7" id="KW-1133">Transmembrane helix</keyword>